<dbReference type="EMBL" id="SMFQ01000003">
    <property type="protein sequence ID" value="TCJ87165.1"/>
    <property type="molecule type" value="Genomic_DNA"/>
</dbReference>
<dbReference type="GO" id="GO:0016020">
    <property type="term" value="C:membrane"/>
    <property type="evidence" value="ECO:0007669"/>
    <property type="project" value="UniProtKB-SubCell"/>
</dbReference>
<protein>
    <submittedName>
        <fullName evidence="13">Sodium/proton antiporter (NhaD family)</fullName>
    </submittedName>
</protein>
<accession>A0A4V2P8V1</accession>
<organism evidence="13 14">
    <name type="scientific">Cocleimonas flava</name>
    <dbReference type="NCBI Taxonomy" id="634765"/>
    <lineage>
        <taxon>Bacteria</taxon>
        <taxon>Pseudomonadati</taxon>
        <taxon>Pseudomonadota</taxon>
        <taxon>Gammaproteobacteria</taxon>
        <taxon>Thiotrichales</taxon>
        <taxon>Thiotrichaceae</taxon>
        <taxon>Cocleimonas</taxon>
    </lineage>
</organism>
<feature type="domain" description="Citrate transporter-like" evidence="12">
    <location>
        <begin position="24"/>
        <end position="354"/>
    </location>
</feature>
<sequence>MDTLLLVFIALGFISIVIEDLTHINKAKTTLFFGSLVWLLYFVAHDPDIEEARHALDENLLEIASLWLFLVSAMTFVAYLNNRGLISKLVMRLLPERLGKRRLLLITAIFAFIFSSLADNVTSTLVCMSLLLPLKLPKADFLRFAAVIVFGVNSGGVALITGDVTTLMIFMAGKVSILNLLILALPAFIGLMSLALILGYNLKGEVEVQRVESTIPRMDILAGVQFLLTIISILVLNVLYGVPPVLTFLVSLGLLFIIMQFLNHDEDIMRNIREIEFDALLFFLGVLLMVGMLKQLGTLDHLIKLYDVLPVQLANYSLGMFSALVDNVPLTAAVLHSGVEMQIGEWITLVYAVGVGGSLLIIGSAAGIIAMSKAGHELLSFVSYARFAGHLLLAYSIGFLATWFIGNFI</sequence>
<feature type="transmembrane region" description="Helical" evidence="11">
    <location>
        <begin position="144"/>
        <end position="171"/>
    </location>
</feature>
<feature type="transmembrane region" description="Helical" evidence="11">
    <location>
        <begin position="177"/>
        <end position="200"/>
    </location>
</feature>
<feature type="transmembrane region" description="Helical" evidence="11">
    <location>
        <begin position="313"/>
        <end position="335"/>
    </location>
</feature>
<comment type="subcellular location">
    <subcellularLocation>
        <location evidence="1">Membrane</location>
        <topology evidence="1">Multi-pass membrane protein</topology>
    </subcellularLocation>
</comment>
<evidence type="ECO:0000256" key="8">
    <source>
        <dbReference type="ARBA" id="ARBA00023136"/>
    </source>
</evidence>
<dbReference type="PANTHER" id="PTHR43269">
    <property type="entry name" value="SODIUM/PROTON ANTIPORTER 1-RELATED"/>
    <property type="match status" value="1"/>
</dbReference>
<evidence type="ECO:0000256" key="11">
    <source>
        <dbReference type="SAM" id="Phobius"/>
    </source>
</evidence>
<feature type="transmembrane region" description="Helical" evidence="11">
    <location>
        <begin position="29"/>
        <end position="47"/>
    </location>
</feature>
<keyword evidence="4 11" id="KW-0812">Transmembrane</keyword>
<reference evidence="13 14" key="1">
    <citation type="submission" date="2019-03" db="EMBL/GenBank/DDBJ databases">
        <title>Genomic Encyclopedia of Type Strains, Phase IV (KMG-IV): sequencing the most valuable type-strain genomes for metagenomic binning, comparative biology and taxonomic classification.</title>
        <authorList>
            <person name="Goeker M."/>
        </authorList>
    </citation>
    <scope>NUCLEOTIDE SEQUENCE [LARGE SCALE GENOMIC DNA]</scope>
    <source>
        <strain evidence="13 14">DSM 24830</strain>
    </source>
</reference>
<evidence type="ECO:0000256" key="4">
    <source>
        <dbReference type="ARBA" id="ARBA00022692"/>
    </source>
</evidence>
<evidence type="ECO:0000313" key="14">
    <source>
        <dbReference type="Proteomes" id="UP000294887"/>
    </source>
</evidence>
<evidence type="ECO:0000256" key="10">
    <source>
        <dbReference type="ARBA" id="ARBA00025753"/>
    </source>
</evidence>
<feature type="transmembrane region" description="Helical" evidence="11">
    <location>
        <begin position="347"/>
        <end position="372"/>
    </location>
</feature>
<dbReference type="Pfam" id="PF03600">
    <property type="entry name" value="CitMHS"/>
    <property type="match status" value="1"/>
</dbReference>
<keyword evidence="14" id="KW-1185">Reference proteome</keyword>
<evidence type="ECO:0000256" key="6">
    <source>
        <dbReference type="ARBA" id="ARBA00023053"/>
    </source>
</evidence>
<feature type="transmembrane region" description="Helical" evidence="11">
    <location>
        <begin position="384"/>
        <end position="405"/>
    </location>
</feature>
<evidence type="ECO:0000256" key="3">
    <source>
        <dbReference type="ARBA" id="ARBA00022449"/>
    </source>
</evidence>
<dbReference type="RefSeq" id="WP_131906148.1">
    <property type="nucleotide sequence ID" value="NZ_SMFQ01000003.1"/>
</dbReference>
<feature type="transmembrane region" description="Helical" evidence="11">
    <location>
        <begin position="275"/>
        <end position="293"/>
    </location>
</feature>
<dbReference type="GO" id="GO:0006814">
    <property type="term" value="P:sodium ion transport"/>
    <property type="evidence" value="ECO:0007669"/>
    <property type="project" value="UniProtKB-KW"/>
</dbReference>
<gene>
    <name evidence="13" type="ORF">EV695_1668</name>
</gene>
<evidence type="ECO:0000259" key="12">
    <source>
        <dbReference type="Pfam" id="PF03600"/>
    </source>
</evidence>
<dbReference type="Proteomes" id="UP000294887">
    <property type="component" value="Unassembled WGS sequence"/>
</dbReference>
<dbReference type="OrthoDB" id="9772058at2"/>
<proteinExistence type="inferred from homology"/>
<keyword evidence="8 11" id="KW-0472">Membrane</keyword>
<evidence type="ECO:0000313" key="13">
    <source>
        <dbReference type="EMBL" id="TCJ87165.1"/>
    </source>
</evidence>
<feature type="transmembrane region" description="Helical" evidence="11">
    <location>
        <begin position="59"/>
        <end position="80"/>
    </location>
</feature>
<dbReference type="NCBIfam" id="NF038006">
    <property type="entry name" value="NhaD_1"/>
    <property type="match status" value="2"/>
</dbReference>
<keyword evidence="3" id="KW-0050">Antiport</keyword>
<evidence type="ECO:0000256" key="1">
    <source>
        <dbReference type="ARBA" id="ARBA00004141"/>
    </source>
</evidence>
<keyword evidence="6" id="KW-0915">Sodium</keyword>
<keyword evidence="7" id="KW-0406">Ion transport</keyword>
<evidence type="ECO:0000256" key="9">
    <source>
        <dbReference type="ARBA" id="ARBA00023201"/>
    </source>
</evidence>
<keyword evidence="2" id="KW-0813">Transport</keyword>
<keyword evidence="5 11" id="KW-1133">Transmembrane helix</keyword>
<comment type="similarity">
    <text evidence="10">Belongs to the NhaD Na(+)/H(+) (TC 2.A.62) antiporter family.</text>
</comment>
<evidence type="ECO:0000256" key="7">
    <source>
        <dbReference type="ARBA" id="ARBA00023065"/>
    </source>
</evidence>
<name>A0A4V2P8V1_9GAMM</name>
<feature type="transmembrane region" description="Helical" evidence="11">
    <location>
        <begin position="220"/>
        <end position="239"/>
    </location>
</feature>
<dbReference type="GO" id="GO:0015297">
    <property type="term" value="F:antiporter activity"/>
    <property type="evidence" value="ECO:0007669"/>
    <property type="project" value="UniProtKB-KW"/>
</dbReference>
<keyword evidence="9" id="KW-0739">Sodium transport</keyword>
<evidence type="ECO:0000256" key="5">
    <source>
        <dbReference type="ARBA" id="ARBA00022989"/>
    </source>
</evidence>
<dbReference type="AlphaFoldDB" id="A0A4V2P8V1"/>
<feature type="transmembrane region" description="Helical" evidence="11">
    <location>
        <begin position="103"/>
        <end position="132"/>
    </location>
</feature>
<comment type="caution">
    <text evidence="13">The sequence shown here is derived from an EMBL/GenBank/DDBJ whole genome shotgun (WGS) entry which is preliminary data.</text>
</comment>
<dbReference type="InterPro" id="IPR045016">
    <property type="entry name" value="NhaD-like"/>
</dbReference>
<dbReference type="PANTHER" id="PTHR43269:SF2">
    <property type="entry name" value="SODIUM_PROTON ANTIPORTER 1-RELATED"/>
    <property type="match status" value="1"/>
</dbReference>
<evidence type="ECO:0000256" key="2">
    <source>
        <dbReference type="ARBA" id="ARBA00022448"/>
    </source>
</evidence>
<dbReference type="InterPro" id="IPR004680">
    <property type="entry name" value="Cit_transptr-like_dom"/>
</dbReference>